<proteinExistence type="predicted"/>
<organism evidence="2">
    <name type="scientific">marine sediment metagenome</name>
    <dbReference type="NCBI Taxonomy" id="412755"/>
    <lineage>
        <taxon>unclassified sequences</taxon>
        <taxon>metagenomes</taxon>
        <taxon>ecological metagenomes</taxon>
    </lineage>
</organism>
<dbReference type="AlphaFoldDB" id="X1DYN0"/>
<protein>
    <recommendedName>
        <fullName evidence="3">DUF2029 domain-containing protein</fullName>
    </recommendedName>
</protein>
<feature type="non-terminal residue" evidence="2">
    <location>
        <position position="103"/>
    </location>
</feature>
<dbReference type="EMBL" id="BARU01002214">
    <property type="protein sequence ID" value="GAH25402.1"/>
    <property type="molecule type" value="Genomic_DNA"/>
</dbReference>
<keyword evidence="1" id="KW-0472">Membrane</keyword>
<name>X1DYN0_9ZZZZ</name>
<evidence type="ECO:0008006" key="3">
    <source>
        <dbReference type="Google" id="ProtNLM"/>
    </source>
</evidence>
<feature type="transmembrane region" description="Helical" evidence="1">
    <location>
        <begin position="63"/>
        <end position="84"/>
    </location>
</feature>
<evidence type="ECO:0000256" key="1">
    <source>
        <dbReference type="SAM" id="Phobius"/>
    </source>
</evidence>
<keyword evidence="1" id="KW-0812">Transmembrane</keyword>
<comment type="caution">
    <text evidence="2">The sequence shown here is derived from an EMBL/GenBank/DDBJ whole genome shotgun (WGS) entry which is preliminary data.</text>
</comment>
<keyword evidence="1" id="KW-1133">Transmembrane helix</keyword>
<gene>
    <name evidence="2" type="ORF">S03H2_05330</name>
</gene>
<sequence>MILTLIFFRDQNDFLVYYEVGEVFITDINNLYSTEYLWPFRYFPISAAFFVPFYLLGFDLGFLLFNFINLILNILSCILLYKIIILIKGKDHEREDNRIILYI</sequence>
<evidence type="ECO:0000313" key="2">
    <source>
        <dbReference type="EMBL" id="GAH25402.1"/>
    </source>
</evidence>
<accession>X1DYN0</accession>
<feature type="transmembrane region" description="Helical" evidence="1">
    <location>
        <begin position="40"/>
        <end position="57"/>
    </location>
</feature>
<reference evidence="2" key="1">
    <citation type="journal article" date="2014" name="Front. Microbiol.">
        <title>High frequency of phylogenetically diverse reductive dehalogenase-homologous genes in deep subseafloor sedimentary metagenomes.</title>
        <authorList>
            <person name="Kawai M."/>
            <person name="Futagami T."/>
            <person name="Toyoda A."/>
            <person name="Takaki Y."/>
            <person name="Nishi S."/>
            <person name="Hori S."/>
            <person name="Arai W."/>
            <person name="Tsubouchi T."/>
            <person name="Morono Y."/>
            <person name="Uchiyama I."/>
            <person name="Ito T."/>
            <person name="Fujiyama A."/>
            <person name="Inagaki F."/>
            <person name="Takami H."/>
        </authorList>
    </citation>
    <scope>NUCLEOTIDE SEQUENCE</scope>
    <source>
        <strain evidence="2">Expedition CK06-06</strain>
    </source>
</reference>